<dbReference type="Proteomes" id="UP000003344">
    <property type="component" value="Unassembled WGS sequence"/>
</dbReference>
<dbReference type="EMBL" id="ACDX02000021">
    <property type="protein sequence ID" value="EFC87380.1"/>
    <property type="molecule type" value="Genomic_DNA"/>
</dbReference>
<gene>
    <name evidence="1" type="ORF">NEIMUCOT_06184</name>
</gene>
<reference evidence="1 2" key="1">
    <citation type="submission" date="2009-10" db="EMBL/GenBank/DDBJ databases">
        <authorList>
            <person name="Weinstock G."/>
            <person name="Sodergren E."/>
            <person name="Clifton S."/>
            <person name="Fulton L."/>
            <person name="Fulton B."/>
            <person name="Courtney L."/>
            <person name="Fronick C."/>
            <person name="Harrison M."/>
            <person name="Strong C."/>
            <person name="Farmer C."/>
            <person name="Delahaunty K."/>
            <person name="Markovic C."/>
            <person name="Hall O."/>
            <person name="Minx P."/>
            <person name="Tomlinson C."/>
            <person name="Mitreva M."/>
            <person name="Nelson J."/>
            <person name="Hou S."/>
            <person name="Wollam A."/>
            <person name="Pepin K.H."/>
            <person name="Johnson M."/>
            <person name="Bhonagiri V."/>
            <person name="Nash W.E."/>
            <person name="Warren W."/>
            <person name="Chinwalla A."/>
            <person name="Mardis E.R."/>
            <person name="Wilson R.K."/>
        </authorList>
    </citation>
    <scope>NUCLEOTIDE SEQUENCE [LARGE SCALE GENOMIC DNA]</scope>
    <source>
        <strain evidence="2">ATCC 25996 / DSM 4631 / NCTC 10774 / M26</strain>
    </source>
</reference>
<comment type="caution">
    <text evidence="1">The sequence shown here is derived from an EMBL/GenBank/DDBJ whole genome shotgun (WGS) entry which is preliminary data.</text>
</comment>
<name>D2ZZV0_NEIM2</name>
<evidence type="ECO:0000313" key="2">
    <source>
        <dbReference type="Proteomes" id="UP000003344"/>
    </source>
</evidence>
<protein>
    <submittedName>
        <fullName evidence="1">Uncharacterized protein</fullName>
    </submittedName>
</protein>
<accession>D2ZZV0</accession>
<dbReference type="AlphaFoldDB" id="D2ZZV0"/>
<organism evidence="1 2">
    <name type="scientific">Neisseria mucosa (strain ATCC 25996 / DSM 4631 / NCTC 10774 / M26)</name>
    <dbReference type="NCBI Taxonomy" id="546266"/>
    <lineage>
        <taxon>Bacteria</taxon>
        <taxon>Pseudomonadati</taxon>
        <taxon>Pseudomonadota</taxon>
        <taxon>Betaproteobacteria</taxon>
        <taxon>Neisseriales</taxon>
        <taxon>Neisseriaceae</taxon>
        <taxon>Neisseria</taxon>
    </lineage>
</organism>
<evidence type="ECO:0000313" key="1">
    <source>
        <dbReference type="EMBL" id="EFC87380.1"/>
    </source>
</evidence>
<sequence length="41" mass="4657">MERSSQNKDALINSMNRPAKTTQTLAELVAKHTVPLHCCRY</sequence>
<proteinExistence type="predicted"/>